<dbReference type="OMA" id="RYEIRIW"/>
<evidence type="ECO:0000256" key="2">
    <source>
        <dbReference type="SAM" id="SignalP"/>
    </source>
</evidence>
<feature type="compositionally biased region" description="Acidic residues" evidence="1">
    <location>
        <begin position="93"/>
        <end position="102"/>
    </location>
</feature>
<feature type="compositionally biased region" description="Low complexity" evidence="1">
    <location>
        <begin position="121"/>
        <end position="134"/>
    </location>
</feature>
<feature type="compositionally biased region" description="Pro residues" evidence="1">
    <location>
        <begin position="148"/>
        <end position="157"/>
    </location>
</feature>
<evidence type="ECO:0000313" key="4">
    <source>
        <dbReference type="Proteomes" id="UP000002668"/>
    </source>
</evidence>
<accession>E5AB10</accession>
<gene>
    <name evidence="3" type="ORF">LEMA_P019810.1</name>
</gene>
<dbReference type="AlphaFoldDB" id="E5AB10"/>
<sequence>MLSLSLSLLCCPETAGTSTSLQPPHRNKKKETCWQPADMATLSPDVRNSTLRSLKLTCPSAEGIDRELPSVSTTRHPSSVSMEQRKPNPFGDADGEWSDEEALLPRNRRKKQYIPPHVKITASAETSSEESSSPEPSPIRIATKGGPIVPPRSPSRPEPTRKGSSHDDLVQRFYQVTKERDALRKELQKKTMGPNSIPATHPGVFKSEEKTLIEELHALRHEIRIWSEEYFSGPLGSRGKRPHIHRAKELFGCITDNYHVYLMHPEDRPLLIQAYVWTRLQQKIFNNWHKGAGYVWAGKLGDKALRDINDTLRKAVKNEAEAEEYHYWRSLTVNLLVPQVDGKWRPTFDATPVLKRITRFCQRIRRKLRPWSTRSLRTGLEQLHTIVSASVALDLKMKRQLADYRFVTFTGGKKDQYWGYGFYDSEMEDVYEDDEDSDEDGAYGAPGGARGRRVELALAPALERCGNANGHVFDQSFILVKADVSCKRLERPQRPQKRPKGGRGANRFGGMWNRDG</sequence>
<evidence type="ECO:0000313" key="3">
    <source>
        <dbReference type="EMBL" id="CBY00851.1"/>
    </source>
</evidence>
<keyword evidence="4" id="KW-1185">Reference proteome</keyword>
<protein>
    <submittedName>
        <fullName evidence="3">Predicted protein</fullName>
    </submittedName>
</protein>
<keyword evidence="2" id="KW-0732">Signal</keyword>
<feature type="region of interest" description="Disordered" evidence="1">
    <location>
        <begin position="490"/>
        <end position="516"/>
    </location>
</feature>
<dbReference type="HOGENOM" id="CLU_023876_0_0_1"/>
<feature type="chain" id="PRO_5003193590" evidence="2">
    <location>
        <begin position="17"/>
        <end position="516"/>
    </location>
</feature>
<dbReference type="VEuPathDB" id="FungiDB:LEMA_P019810.1"/>
<dbReference type="EMBL" id="FP929138">
    <property type="protein sequence ID" value="CBY00851.1"/>
    <property type="molecule type" value="Genomic_DNA"/>
</dbReference>
<feature type="compositionally biased region" description="Polar residues" evidence="1">
    <location>
        <begin position="70"/>
        <end position="82"/>
    </location>
</feature>
<proteinExistence type="predicted"/>
<feature type="signal peptide" evidence="2">
    <location>
        <begin position="1"/>
        <end position="16"/>
    </location>
</feature>
<name>E5AB10_LEPMJ</name>
<organism evidence="4">
    <name type="scientific">Leptosphaeria maculans (strain JN3 / isolate v23.1.3 / race Av1-4-5-6-7-8)</name>
    <name type="common">Blackleg fungus</name>
    <name type="synonym">Phoma lingam</name>
    <dbReference type="NCBI Taxonomy" id="985895"/>
    <lineage>
        <taxon>Eukaryota</taxon>
        <taxon>Fungi</taxon>
        <taxon>Dikarya</taxon>
        <taxon>Ascomycota</taxon>
        <taxon>Pezizomycotina</taxon>
        <taxon>Dothideomycetes</taxon>
        <taxon>Pleosporomycetidae</taxon>
        <taxon>Pleosporales</taxon>
        <taxon>Pleosporineae</taxon>
        <taxon>Leptosphaeriaceae</taxon>
        <taxon>Plenodomus</taxon>
        <taxon>Plenodomus lingam/Leptosphaeria maculans species complex</taxon>
    </lineage>
</organism>
<evidence type="ECO:0000256" key="1">
    <source>
        <dbReference type="SAM" id="MobiDB-lite"/>
    </source>
</evidence>
<dbReference type="eggNOG" id="ENOG502SXHQ">
    <property type="taxonomic scope" value="Eukaryota"/>
</dbReference>
<dbReference type="STRING" id="985895.E5AB10"/>
<feature type="compositionally biased region" description="Basic and acidic residues" evidence="1">
    <location>
        <begin position="158"/>
        <end position="169"/>
    </location>
</feature>
<dbReference type="GeneID" id="13292996"/>
<reference evidence="4" key="1">
    <citation type="journal article" date="2011" name="Nat. Commun.">
        <title>Effector diversification within compartments of the Leptosphaeria maculans genome affected by Repeat-Induced Point mutations.</title>
        <authorList>
            <person name="Rouxel T."/>
            <person name="Grandaubert J."/>
            <person name="Hane J.K."/>
            <person name="Hoede C."/>
            <person name="van de Wouw A.P."/>
            <person name="Couloux A."/>
            <person name="Dominguez V."/>
            <person name="Anthouard V."/>
            <person name="Bally P."/>
            <person name="Bourras S."/>
            <person name="Cozijnsen A.J."/>
            <person name="Ciuffetti L.M."/>
            <person name="Degrave A."/>
            <person name="Dilmaghani A."/>
            <person name="Duret L."/>
            <person name="Fudal I."/>
            <person name="Goodwin S.B."/>
            <person name="Gout L."/>
            <person name="Glaser N."/>
            <person name="Linglin J."/>
            <person name="Kema G.H.J."/>
            <person name="Lapalu N."/>
            <person name="Lawrence C.B."/>
            <person name="May K."/>
            <person name="Meyer M."/>
            <person name="Ollivier B."/>
            <person name="Poulain J."/>
            <person name="Schoch C.L."/>
            <person name="Simon A."/>
            <person name="Spatafora J.W."/>
            <person name="Stachowiak A."/>
            <person name="Turgeon B.G."/>
            <person name="Tyler B.M."/>
            <person name="Vincent D."/>
            <person name="Weissenbach J."/>
            <person name="Amselem J."/>
            <person name="Quesneville H."/>
            <person name="Oliver R.P."/>
            <person name="Wincker P."/>
            <person name="Balesdent M.-H."/>
            <person name="Howlett B.J."/>
        </authorList>
    </citation>
    <scope>NUCLEOTIDE SEQUENCE [LARGE SCALE GENOMIC DNA]</scope>
    <source>
        <strain evidence="4">JN3 / isolate v23.1.3 / race Av1-4-5-6-7-8</strain>
    </source>
</reference>
<feature type="region of interest" description="Disordered" evidence="1">
    <location>
        <begin position="65"/>
        <end position="169"/>
    </location>
</feature>
<dbReference type="Proteomes" id="UP000002668">
    <property type="component" value="Genome"/>
</dbReference>
<dbReference type="OrthoDB" id="5213630at2759"/>
<dbReference type="InParanoid" id="E5AB10"/>